<dbReference type="EMBL" id="PKGS01000001">
    <property type="protein sequence ID" value="PKZ17478.1"/>
    <property type="molecule type" value="Genomic_DNA"/>
</dbReference>
<name>A0A2I1MBI1_9FIRM</name>
<gene>
    <name evidence="4" type="ORF">CYJ34_01850</name>
</gene>
<reference evidence="4 5" key="1">
    <citation type="submission" date="2017-12" db="EMBL/GenBank/DDBJ databases">
        <title>Phylogenetic diversity of female urinary microbiome.</title>
        <authorList>
            <person name="Thomas-White K."/>
            <person name="Wolfe A.J."/>
        </authorList>
    </citation>
    <scope>NUCLEOTIDE SEQUENCE [LARGE SCALE GENOMIC DNA]</scope>
    <source>
        <strain evidence="4 5">UMB0119</strain>
    </source>
</reference>
<sequence>MEYEKPFLYIDTNFAKDEALMTYMAFKSFDFEILGMSTSDGKMNPVLAAENIVGLSTEEGLFLPVAAGKPFSDYHHLDKEIFSTTKDYIEKMPAYENIIDKAEDCGRLDIIATSGLTNIAKALEEAPEIEDYISHIFILGGETEEEVSGTFIEDPEAVDKILNTSIDLFLLPLGIANEPLLSDDMIVKLYGKDKNLDTILDEFKNEPLENRLLKAPLLLYLTQAPEAFIFEESGFGVITSDLEGEVGSLYRTNSRKKNYRVTRVNEEVFYDFLLGSL</sequence>
<evidence type="ECO:0000256" key="1">
    <source>
        <dbReference type="ARBA" id="ARBA00022801"/>
    </source>
</evidence>
<accession>A0A2I1MBI1</accession>
<dbReference type="PANTHER" id="PTHR12304:SF4">
    <property type="entry name" value="URIDINE NUCLEOSIDASE"/>
    <property type="match status" value="1"/>
</dbReference>
<keyword evidence="5" id="KW-1185">Reference proteome</keyword>
<proteinExistence type="predicted"/>
<dbReference type="GO" id="GO:0006152">
    <property type="term" value="P:purine nucleoside catabolic process"/>
    <property type="evidence" value="ECO:0007669"/>
    <property type="project" value="TreeGrafter"/>
</dbReference>
<evidence type="ECO:0000313" key="5">
    <source>
        <dbReference type="Proteomes" id="UP000234335"/>
    </source>
</evidence>
<dbReference type="InterPro" id="IPR036452">
    <property type="entry name" value="Ribo_hydro-like"/>
</dbReference>
<dbReference type="Gene3D" id="3.90.245.10">
    <property type="entry name" value="Ribonucleoside hydrolase-like"/>
    <property type="match status" value="1"/>
</dbReference>
<evidence type="ECO:0000313" key="4">
    <source>
        <dbReference type="EMBL" id="PKZ17478.1"/>
    </source>
</evidence>
<protein>
    <submittedName>
        <fullName evidence="4">Nucleoside hydrolase</fullName>
    </submittedName>
</protein>
<dbReference type="InterPro" id="IPR023186">
    <property type="entry name" value="IUNH"/>
</dbReference>
<comment type="caution">
    <text evidence="4">The sequence shown here is derived from an EMBL/GenBank/DDBJ whole genome shotgun (WGS) entry which is preliminary data.</text>
</comment>
<evidence type="ECO:0000259" key="3">
    <source>
        <dbReference type="Pfam" id="PF01156"/>
    </source>
</evidence>
<dbReference type="GO" id="GO:0008477">
    <property type="term" value="F:purine nucleosidase activity"/>
    <property type="evidence" value="ECO:0007669"/>
    <property type="project" value="TreeGrafter"/>
</dbReference>
<evidence type="ECO:0000256" key="2">
    <source>
        <dbReference type="ARBA" id="ARBA00023295"/>
    </source>
</evidence>
<keyword evidence="2" id="KW-0326">Glycosidase</keyword>
<dbReference type="InterPro" id="IPR001910">
    <property type="entry name" value="Inosine/uridine_hydrolase_dom"/>
</dbReference>
<feature type="domain" description="Inosine/uridine-preferring nucleoside hydrolase" evidence="3">
    <location>
        <begin position="9"/>
        <end position="204"/>
    </location>
</feature>
<dbReference type="PANTHER" id="PTHR12304">
    <property type="entry name" value="INOSINE-URIDINE PREFERRING NUCLEOSIDE HYDROLASE"/>
    <property type="match status" value="1"/>
</dbReference>
<dbReference type="Pfam" id="PF01156">
    <property type="entry name" value="IU_nuc_hydro"/>
    <property type="match status" value="1"/>
</dbReference>
<dbReference type="AlphaFoldDB" id="A0A2I1MBI1"/>
<organism evidence="4 5">
    <name type="scientific">Anaerococcus octavius</name>
    <dbReference type="NCBI Taxonomy" id="54007"/>
    <lineage>
        <taxon>Bacteria</taxon>
        <taxon>Bacillati</taxon>
        <taxon>Bacillota</taxon>
        <taxon>Tissierellia</taxon>
        <taxon>Tissierellales</taxon>
        <taxon>Peptoniphilaceae</taxon>
        <taxon>Anaerococcus</taxon>
    </lineage>
</organism>
<keyword evidence="1 4" id="KW-0378">Hydrolase</keyword>
<dbReference type="GO" id="GO:0005829">
    <property type="term" value="C:cytosol"/>
    <property type="evidence" value="ECO:0007669"/>
    <property type="project" value="TreeGrafter"/>
</dbReference>
<dbReference type="SUPFAM" id="SSF53590">
    <property type="entry name" value="Nucleoside hydrolase"/>
    <property type="match status" value="1"/>
</dbReference>
<dbReference type="Proteomes" id="UP000234335">
    <property type="component" value="Unassembled WGS sequence"/>
</dbReference>
<dbReference type="RefSeq" id="WP_101539638.1">
    <property type="nucleotide sequence ID" value="NZ_PKGS01000001.1"/>
</dbReference>